<dbReference type="Gene3D" id="2.60.40.1180">
    <property type="entry name" value="Golgi alpha-mannosidase II"/>
    <property type="match status" value="1"/>
</dbReference>
<dbReference type="STRING" id="33528.ENSGAFP00000032397"/>
<evidence type="ECO:0000259" key="2">
    <source>
        <dbReference type="Pfam" id="PF21365"/>
    </source>
</evidence>
<dbReference type="InterPro" id="IPR048395">
    <property type="entry name" value="Glyco_hydro_31_C"/>
</dbReference>
<gene>
    <name evidence="3" type="ORF">CCH79_00010046</name>
</gene>
<dbReference type="InterPro" id="IPR050985">
    <property type="entry name" value="Alpha-glycosidase_related"/>
</dbReference>
<comment type="caution">
    <text evidence="3">The sequence shown here is derived from an EMBL/GenBank/DDBJ whole genome shotgun (WGS) entry which is preliminary data.</text>
</comment>
<evidence type="ECO:0000256" key="1">
    <source>
        <dbReference type="SAM" id="Phobius"/>
    </source>
</evidence>
<dbReference type="Gene3D" id="3.20.20.80">
    <property type="entry name" value="Glycosidases"/>
    <property type="match status" value="1"/>
</dbReference>
<keyword evidence="1" id="KW-1133">Transmembrane helix</keyword>
<feature type="non-terminal residue" evidence="3">
    <location>
        <position position="783"/>
    </location>
</feature>
<dbReference type="Proteomes" id="UP000250572">
    <property type="component" value="Unassembled WGS sequence"/>
</dbReference>
<dbReference type="PANTHER" id="PTHR43053">
    <property type="entry name" value="GLYCOSIDASE FAMILY 31"/>
    <property type="match status" value="1"/>
</dbReference>
<organism evidence="3 4">
    <name type="scientific">Gambusia affinis</name>
    <name type="common">Western mosquitofish</name>
    <name type="synonym">Heterandria affinis</name>
    <dbReference type="NCBI Taxonomy" id="33528"/>
    <lineage>
        <taxon>Eukaryota</taxon>
        <taxon>Metazoa</taxon>
        <taxon>Chordata</taxon>
        <taxon>Craniata</taxon>
        <taxon>Vertebrata</taxon>
        <taxon>Euteleostomi</taxon>
        <taxon>Actinopterygii</taxon>
        <taxon>Neopterygii</taxon>
        <taxon>Teleostei</taxon>
        <taxon>Neoteleostei</taxon>
        <taxon>Acanthomorphata</taxon>
        <taxon>Ovalentaria</taxon>
        <taxon>Atherinomorphae</taxon>
        <taxon>Cyprinodontiformes</taxon>
        <taxon>Poeciliidae</taxon>
        <taxon>Poeciliinae</taxon>
        <taxon>Gambusia</taxon>
    </lineage>
</organism>
<dbReference type="InterPro" id="IPR013780">
    <property type="entry name" value="Glyco_hydro_b"/>
</dbReference>
<keyword evidence="4" id="KW-1185">Reference proteome</keyword>
<dbReference type="SUPFAM" id="SSF51445">
    <property type="entry name" value="(Trans)glycosidases"/>
    <property type="match status" value="1"/>
</dbReference>
<feature type="domain" description="Glycosyl hydrolase family 31 C-terminal" evidence="2">
    <location>
        <begin position="607"/>
        <end position="683"/>
    </location>
</feature>
<dbReference type="SUPFAM" id="SSF51011">
    <property type="entry name" value="Glycosyl hydrolase domain"/>
    <property type="match status" value="1"/>
</dbReference>
<reference evidence="3 4" key="1">
    <citation type="journal article" date="2018" name="G3 (Bethesda)">
        <title>A High-Quality Reference Genome for the Invasive Mosquitofish Gambusia affinis Using a Chicago Library.</title>
        <authorList>
            <person name="Hoffberg S.L."/>
            <person name="Troendle N.J."/>
            <person name="Glenn T.C."/>
            <person name="Mahmud O."/>
            <person name="Louha S."/>
            <person name="Chalopin D."/>
            <person name="Bennetzen J.L."/>
            <person name="Mauricio R."/>
        </authorList>
    </citation>
    <scope>NUCLEOTIDE SEQUENCE [LARGE SCALE GENOMIC DNA]</scope>
    <source>
        <strain evidence="3">NE01/NJP1002.9</strain>
        <tissue evidence="3">Muscle</tissue>
    </source>
</reference>
<keyword evidence="1" id="KW-0812">Transmembrane</keyword>
<dbReference type="InterPro" id="IPR017853">
    <property type="entry name" value="GH"/>
</dbReference>
<protein>
    <recommendedName>
        <fullName evidence="2">Glycosyl hydrolase family 31 C-terminal domain-containing protein</fullName>
    </recommendedName>
</protein>
<dbReference type="EMBL" id="NHOQ01001396">
    <property type="protein sequence ID" value="PWA24687.1"/>
    <property type="molecule type" value="Genomic_DNA"/>
</dbReference>
<sequence>MPHARNRNPSPIPEVTWDTGLKEMNETWKGAIACLGVAVFFVMTIGIIYWQVVDQPNKNWILRGTFSGLIWERRTHSLVIQTLMEDRTYVEIDVGNVGNPDIEVPFVRNLCWLNKTEFCYTWDSVAEVKISLEVSEDAETECYSMAWTPVNCHVELKDCFSMANVSWYGGANVQGQTWPINDQNITMQPYIVSNLKDTPSGYGSPLERYFLGSSGVTVLVSPNIPMQLGLDCRQQFCLKSLPSMERLPLQYTVCVARNVKAAHLEAVQQLSELSRELPNMKTLWLPFWKFLTNVDTGPKVEKELRTFSNRLKRHQLGEGVISLNEHSTTLLSEMDHDYLNSRKRGMSKRLTRDLPLVKLLNISITLSPFLGVDTTQFHTSLTDGTEDYWLSLPSATQGKLIPVLTQWRGKFCVKLNLTNPAAVSWFLDRVESLQAHLGMEYVVLEGGEGNLFEEQALRTPLVLSGDKYIELLADVAKSIGDSTIMTAGTRSSHMPLFINMALLQSDWSPTGLRAIIPSLLHHALVGYNFLIPDAVGGSLSGDLVTDKELFIRWLEIAAFLPVLSFHTPPWVFGEDQVLNLTRIYITKHQTDVVPLLQKYAEEWQLTGNPIYRPLWWLSPSDPMTFTTDDQFLIGDEVLVAPIVEKGAVQRDIYLPDGGFQWQDSQSEQVFDGGTFLEDYPVPLEEGHMAADLRARRLCPPLTCLHTGDAGADPCKAEKGRQHLTSHRRVPKGREPWRESIQPCHDSRHLRTFLMIIMMVIQRPVPTRTPPTIFWLSVDMYRLQ</sequence>
<evidence type="ECO:0000313" key="4">
    <source>
        <dbReference type="Proteomes" id="UP000250572"/>
    </source>
</evidence>
<proteinExistence type="predicted"/>
<name>A0A315VNQ1_GAMAF</name>
<evidence type="ECO:0000313" key="3">
    <source>
        <dbReference type="EMBL" id="PWA24687.1"/>
    </source>
</evidence>
<keyword evidence="1" id="KW-0472">Membrane</keyword>
<accession>A0A315VNQ1</accession>
<dbReference type="Pfam" id="PF21365">
    <property type="entry name" value="Glyco_hydro_31_3rd"/>
    <property type="match status" value="1"/>
</dbReference>
<feature type="transmembrane region" description="Helical" evidence="1">
    <location>
        <begin position="30"/>
        <end position="50"/>
    </location>
</feature>
<dbReference type="AlphaFoldDB" id="A0A315VNQ1"/>
<dbReference type="PANTHER" id="PTHR43053:SF6">
    <property type="entry name" value="SITS-BINDING PROTEIN"/>
    <property type="match status" value="1"/>
</dbReference>